<dbReference type="Proteomes" id="UP000298860">
    <property type="component" value="Unassembled WGS sequence"/>
</dbReference>
<comment type="caution">
    <text evidence="1">The sequence shown here is derived from an EMBL/GenBank/DDBJ whole genome shotgun (WGS) entry which is preliminary data.</text>
</comment>
<evidence type="ECO:0000313" key="2">
    <source>
        <dbReference type="Proteomes" id="UP000298860"/>
    </source>
</evidence>
<proteinExistence type="predicted"/>
<gene>
    <name evidence="1" type="ORF">GTS_16460</name>
</gene>
<dbReference type="EMBL" id="BJFL01000005">
    <property type="protein sequence ID" value="GDY30013.1"/>
    <property type="molecule type" value="Genomic_DNA"/>
</dbReference>
<evidence type="ECO:0000313" key="1">
    <source>
        <dbReference type="EMBL" id="GDY30013.1"/>
    </source>
</evidence>
<organism evidence="1 2">
    <name type="scientific">Gandjariella thermophila</name>
    <dbReference type="NCBI Taxonomy" id="1931992"/>
    <lineage>
        <taxon>Bacteria</taxon>
        <taxon>Bacillati</taxon>
        <taxon>Actinomycetota</taxon>
        <taxon>Actinomycetes</taxon>
        <taxon>Pseudonocardiales</taxon>
        <taxon>Pseudonocardiaceae</taxon>
        <taxon>Gandjariella</taxon>
    </lineage>
</organism>
<dbReference type="AlphaFoldDB" id="A0A4D4J814"/>
<sequence length="64" mass="7045">MIKRGEYADAGIPYYWIIDLDPPVSLIAHHLAGEFGYADDGEHTGTHTARDPWPLTIDLAGLLP</sequence>
<protein>
    <recommendedName>
        <fullName evidence="3">Restriction endonuclease domain-containing protein</fullName>
    </recommendedName>
</protein>
<reference evidence="2" key="1">
    <citation type="submission" date="2019-04" db="EMBL/GenBank/DDBJ databases">
        <title>Draft genome sequence of Pseudonocardiaceae bacterium SL3-2-4.</title>
        <authorList>
            <person name="Ningsih F."/>
            <person name="Yokota A."/>
            <person name="Sakai Y."/>
            <person name="Nanatani K."/>
            <person name="Yabe S."/>
            <person name="Oetari A."/>
            <person name="Sjamsuridzal W."/>
        </authorList>
    </citation>
    <scope>NUCLEOTIDE SEQUENCE [LARGE SCALE GENOMIC DNA]</scope>
    <source>
        <strain evidence="2">SL3-2-4</strain>
    </source>
</reference>
<name>A0A4D4J814_9PSEU</name>
<keyword evidence="2" id="KW-1185">Reference proteome</keyword>
<accession>A0A4D4J814</accession>
<evidence type="ECO:0008006" key="3">
    <source>
        <dbReference type="Google" id="ProtNLM"/>
    </source>
</evidence>